<evidence type="ECO:0000313" key="6">
    <source>
        <dbReference type="Proteomes" id="UP001474421"/>
    </source>
</evidence>
<dbReference type="Pfam" id="PF12624">
    <property type="entry name" value="VPS13_N"/>
    <property type="match status" value="1"/>
</dbReference>
<dbReference type="InterPro" id="IPR039782">
    <property type="entry name" value="VPS13B"/>
</dbReference>
<evidence type="ECO:0000256" key="1">
    <source>
        <dbReference type="ARBA" id="ARBA00022448"/>
    </source>
</evidence>
<gene>
    <name evidence="5" type="ORF">NXF25_007954</name>
</gene>
<reference evidence="5 6" key="1">
    <citation type="journal article" date="2024" name="Proc. Natl. Acad. Sci. U.S.A.">
        <title>The genetic regulatory architecture and epigenomic basis for age-related changes in rattlesnake venom.</title>
        <authorList>
            <person name="Hogan M.P."/>
            <person name="Holding M.L."/>
            <person name="Nystrom G.S."/>
            <person name="Colston T.J."/>
            <person name="Bartlett D.A."/>
            <person name="Mason A.J."/>
            <person name="Ellsworth S.A."/>
            <person name="Rautsaw R.M."/>
            <person name="Lawrence K.C."/>
            <person name="Strickland J.L."/>
            <person name="He B."/>
            <person name="Fraser P."/>
            <person name="Margres M.J."/>
            <person name="Gilbert D.M."/>
            <person name="Gibbs H.L."/>
            <person name="Parkinson C.L."/>
            <person name="Rokyta D.R."/>
        </authorList>
    </citation>
    <scope>NUCLEOTIDE SEQUENCE [LARGE SCALE GENOMIC DNA]</scope>
    <source>
        <strain evidence="5">DRR0105</strain>
    </source>
</reference>
<organism evidence="5 6">
    <name type="scientific">Crotalus adamanteus</name>
    <name type="common">Eastern diamondback rattlesnake</name>
    <dbReference type="NCBI Taxonomy" id="8729"/>
    <lineage>
        <taxon>Eukaryota</taxon>
        <taxon>Metazoa</taxon>
        <taxon>Chordata</taxon>
        <taxon>Craniata</taxon>
        <taxon>Vertebrata</taxon>
        <taxon>Euteleostomi</taxon>
        <taxon>Lepidosauria</taxon>
        <taxon>Squamata</taxon>
        <taxon>Bifurcata</taxon>
        <taxon>Unidentata</taxon>
        <taxon>Episquamata</taxon>
        <taxon>Toxicofera</taxon>
        <taxon>Serpentes</taxon>
        <taxon>Colubroidea</taxon>
        <taxon>Viperidae</taxon>
        <taxon>Crotalinae</taxon>
        <taxon>Crotalus</taxon>
    </lineage>
</organism>
<accession>A0AAW1BMU0</accession>
<evidence type="ECO:0000313" key="5">
    <source>
        <dbReference type="EMBL" id="KAK9403127.1"/>
    </source>
</evidence>
<keyword evidence="1" id="KW-0813">Transport</keyword>
<feature type="domain" description="VPS13-like middle region" evidence="4">
    <location>
        <begin position="679"/>
        <end position="879"/>
    </location>
</feature>
<keyword evidence="6" id="KW-1185">Reference proteome</keyword>
<dbReference type="Proteomes" id="UP001474421">
    <property type="component" value="Unassembled WGS sequence"/>
</dbReference>
<feature type="domain" description="VPS13-like middle region" evidence="4">
    <location>
        <begin position="883"/>
        <end position="1380"/>
    </location>
</feature>
<feature type="domain" description="Chorein N-terminal" evidence="3">
    <location>
        <begin position="4"/>
        <end position="633"/>
    </location>
</feature>
<dbReference type="EMBL" id="JAOTOJ010000003">
    <property type="protein sequence ID" value="KAK9403127.1"/>
    <property type="molecule type" value="Genomic_DNA"/>
</dbReference>
<feature type="compositionally biased region" description="Polar residues" evidence="2">
    <location>
        <begin position="439"/>
        <end position="457"/>
    </location>
</feature>
<dbReference type="InterPro" id="IPR026854">
    <property type="entry name" value="VPS13_N"/>
</dbReference>
<feature type="region of interest" description="Disordered" evidence="2">
    <location>
        <begin position="418"/>
        <end position="469"/>
    </location>
</feature>
<dbReference type="PANTHER" id="PTHR12517:SF0">
    <property type="entry name" value="INTERMEMBRANE LIPID TRANSFER PROTEIN VPS13B"/>
    <property type="match status" value="1"/>
</dbReference>
<comment type="caution">
    <text evidence="5">The sequence shown here is derived from an EMBL/GenBank/DDBJ whole genome shotgun (WGS) entry which is preliminary data.</text>
</comment>
<dbReference type="PANTHER" id="PTHR12517">
    <property type="entry name" value="VACUOLAR PROTEIN SORTING-ASSOCIATED PROTEIN 13B"/>
    <property type="match status" value="1"/>
</dbReference>
<dbReference type="InterPro" id="IPR056747">
    <property type="entry name" value="VPS13-like_M"/>
</dbReference>
<dbReference type="Pfam" id="PF25033">
    <property type="entry name" value="VPS13_M"/>
    <property type="match status" value="2"/>
</dbReference>
<protein>
    <submittedName>
        <fullName evidence="5">Vacuolar protein sorting-associated protein 13B</fullName>
    </submittedName>
</protein>
<proteinExistence type="predicted"/>
<evidence type="ECO:0000259" key="3">
    <source>
        <dbReference type="Pfam" id="PF12624"/>
    </source>
</evidence>
<evidence type="ECO:0000256" key="2">
    <source>
        <dbReference type="SAM" id="MobiDB-lite"/>
    </source>
</evidence>
<evidence type="ECO:0000259" key="4">
    <source>
        <dbReference type="Pfam" id="PF25033"/>
    </source>
</evidence>
<name>A0AAW1BMU0_CROAD</name>
<sequence length="2605" mass="290332">MAASVKTKNPQPSLEGSIQNVELKYCSTLLVKCASGTIGSIKICAKAPGDGGKEKRIPLIQGPSDTRDLHNSKWLKESRKPESLFAPDWLAFTIQIPQCKDYSYSSGAVLLASMQGLTVNIDPVLYTWLMYQPQKRNSRLMQQAGSVSLGTPVTRKKDDEMSVGSTPLIKHQSNQASEYASSPVKTKTVTESRPLSVPVKAMLNSTEMCSKSSEERMKEFISVVWNAVKCLTLQLEVQSCCVFIPNDSLPSPSTIVSGDIPGTVRSWYHGQTSMPGTLVICLPLLKIMSAGHKYMEPLQEIPFIVPRPILEEGDAFPWTISLNYFSIYTLLGQQLTLNIIEPVGCTSTLAVTSQVLPTAGSESRHSFVVCLHVELESLEVKCSNPQVQLLYELTDLMEKVWNKIHKKGIFHQSLAHTESVSGPVPPVSPVKSSIGTAPLDTSTCSPSADIGTTTEGESLQGGDDSPFSDSVTLEQTTSNIGISSGRVSLWMQWMLPKLTVKLFAPDPENKGTEICVVGELEDLSASVDVQDVYTKVKCKIESFNIDHYRNSFGEDSWSLGKCGGVFLSCTDKLNRRTLLVRPVSKQDPFSNFSGFFPSATAKLLDGSHQQHGFLSLTYTKAVTKNSQKEKRKSPGQPMRSHILTSRNLPLIYVNTGVIRIFFPKMEGGPCNIEDKTNKEDTLVLKIGSVSMAPQADNPLSRVVLRKDIYQRALNLGVLRDPGSEVEDRQYQIDLQSINIGTAQWEQLKPEKENGKSRAVPENERNSQNPALEWNMASSIKHHQERRAILTPILTDFTARVTAAPAITFTKVISPENLHTEEILVCGHSLEVNMTTGLDFFLSVAQLQLLQQLMRDNMSGLERSNKAAEVFKQEQKKTDTSDGGVASDYKCTDPGKTLPETLDYCKTWLQTVAGEIDVKSGIPPPLLTLKIKDFLNGPANINVDISKPLKANISFVKLDQIKQFLKKLRQKSGYEAQEGNVSATDSVPKKDDTYTSQCCKNKFSNSEDHSYGGEKVSAQENLWMSISCCQQFSIHTTQIMVSVETCPNPFKPCLLLSLSNLSGNLNAKVNCKTKGIINKSSLTLDISDFLIKTSLKEKSRTLVGPTCCSVTIEAKWCKHSGNPGPELATPKVCVDIRGGLMQVFWGQEHLNCLVLLNELLETYLVQEDKTEGQMTNQIYPVQFSMEKNQISKTEHTSDDLRTGLFQYIQDTDTQKLPGAYEVVFYNETEDDAGMMLWRYPEPRVLTLVRITPVPFNTTEDPDISTADLGDVLQIPCSLEYWDELQKTFVTFREFSLSESKVCELSLPSINLITDPKELVASDLWRIVLNSNQNSGDDQSSESELGSQSASEQFVTPTALAACTRVDSCFTPWYVPALGLSIQFAHAELHLCHHLDQLGREPPKFLHPFISDKNLSVSGNSMEKILDGNMVVDPVFISFGQHTIHSLHKTLQAWQQNQCPEAEQLVFSHFVICNDTQETLRFGQVDTDENVLLESLHSHQYSWRSHKSPQLLHTCIEGWGNWRWSEPFSVDNAGTFIRTIQYKGRTASLIIKIQQLSGIQKQIIICGRQIVCSYLSESIELKVVQHYIGHDGQAVVKEHFDCLEPKQKLPSYVLENNELTELSVKAKGDEDWSRDVSLEPKLTEYSTVIQVPSSNSSIIYVWCMVLTLEAQTQVQQRIIVFSPLFIIRSHLPDPIIIHLEKRNLGLSEMQLIPGKGQEKTLQNIEPDLIHHLTFQAREEDNPSECAVPISTALIKQIATKLNTNGTIHEILNDFYGCSSLPQSVWPYIRKDFASSEQLTQWDSPMRVKLSVWKPYVKTLLIELLPWALLINQSKWDLWLFEGERIILQIPTGKTMIPPNFQEAFQIGIYWENSNTVHKSVAIKLVHNMTSPKWKDGDNEEVVTLDEEGFVEAEIRLGTFPGHQKLCQFCISSIVRRGIQILQIEDKSIIVNNTPFQISGWPLYSAMKSQLREEFLPSPDSSIFNVGFATESDAAKACSVLYWDLMPDMSQFISEELPIQKYMLLSFRHNTNGPDTPSWSSPAVIRQEFPRQSIAVPVGSRDENGFCTRAIALTYQEHLGVTYLTLSEDPSPRIIIHNRCPVSLLLKENIKDTPKFAIYCKHIPAESSVHHELYHQIASYPDCKTRELVPSILLKVVSSEEQANEWSNSVDINNQGTQIIFLTGFGYLYVDIAHQCGTVIITLTPEGKLGHQDSLIRSQEQSLVFKLFINQLSLTVYDDITNPKVSSELLRFTVDYIYLNMIYIASDHTPLSFSVFERGPLFTTARQLIHALAMHYAAGALFRAGWVVGSLEILGSPASLVRSVGNGIADFFRLPYEGLTRGPGAFVSGVSRGTTSFVKHISKGTLTSITNLATSLARNMDRLSLDEEHYNRQEEWRRQLPENLGEGLRQGLSRLGISLLGAIAGIVDQPMQNFQKTSEAQASAGHKAKGVISGVGKGIMGVFAKPIGGAAELVSQTGYGILHGAGLSQHPKQRCPSSDQHAEQAPNSHVKYVWKMLQSLGRPEVFMALDVIIVSGSGQEHEGCLLLTSEVLFVVSIDEDTQQQAFPVTEIECLLDGEQSNLLKVQLKQQRVSCDLEVKLQTYFICSL</sequence>